<evidence type="ECO:0000313" key="2">
    <source>
        <dbReference type="Proteomes" id="UP000079169"/>
    </source>
</evidence>
<dbReference type="PANTHER" id="PTHR33198:SF19">
    <property type="entry name" value="CCHC-TYPE DOMAIN-CONTAINING PROTEIN"/>
    <property type="match status" value="1"/>
</dbReference>
<accession>A0A1S4EQS8</accession>
<reference evidence="3" key="1">
    <citation type="submission" date="2025-08" db="UniProtKB">
        <authorList>
            <consortium name="RefSeq"/>
        </authorList>
    </citation>
    <scope>IDENTIFICATION</scope>
</reference>
<dbReference type="STRING" id="121845.A0A1S4EQS8"/>
<protein>
    <submittedName>
        <fullName evidence="3">Uncharacterized protein LOC103521973</fullName>
    </submittedName>
</protein>
<sequence length="370" mass="41899">MDQFNKPCALLMTGNVAQNFKDFVRDVKIYFTATETDKKPDVVQVARLKNLMGVEALNQYSARATLEEGQETMEDVINVLSEICLPKKNEIWDVYQFFDRKQQSGETFDSFYSELRRRVKCCCFDAQEEKLLKVQIVLGVNSKNVQQRLLREDMSLDKMVNYCKSVENAEKKAQVLNSIVPVNYLSSGRGVKPLTSRSYEDSIKPSTSRGCEDSIKPPTSRSYEDSIKPPTSRSYEDSIKPPTSRSYEDSIKPPTSRSYEDSIKPPTSRSYEDSIKPSTLRSCEDSIKPSMSRGCEDSVKTSTSGGCEDSRVSPPRSPQGYGRQFRSRFDGRCEKCGWFHGGNVVCPARNRQCNACGERGHFFKVCDKCC</sequence>
<dbReference type="PaxDb" id="121845-A0A1S4EQS8"/>
<organism evidence="2 3">
    <name type="scientific">Diaphorina citri</name>
    <name type="common">Asian citrus psyllid</name>
    <dbReference type="NCBI Taxonomy" id="121845"/>
    <lineage>
        <taxon>Eukaryota</taxon>
        <taxon>Metazoa</taxon>
        <taxon>Ecdysozoa</taxon>
        <taxon>Arthropoda</taxon>
        <taxon>Hexapoda</taxon>
        <taxon>Insecta</taxon>
        <taxon>Pterygota</taxon>
        <taxon>Neoptera</taxon>
        <taxon>Paraneoptera</taxon>
        <taxon>Hemiptera</taxon>
        <taxon>Sternorrhyncha</taxon>
        <taxon>Psylloidea</taxon>
        <taxon>Psyllidae</taxon>
        <taxon>Diaphorininae</taxon>
        <taxon>Diaphorina</taxon>
    </lineage>
</organism>
<feature type="region of interest" description="Disordered" evidence="1">
    <location>
        <begin position="195"/>
        <end position="323"/>
    </location>
</feature>
<name>A0A1S4EQS8_DIACI</name>
<dbReference type="KEGG" id="dci:103521973"/>
<dbReference type="PANTHER" id="PTHR33198">
    <property type="entry name" value="ANK_REP_REGION DOMAIN-CONTAINING PROTEIN-RELATED"/>
    <property type="match status" value="1"/>
</dbReference>
<keyword evidence="2" id="KW-1185">Reference proteome</keyword>
<gene>
    <name evidence="3" type="primary">LOC103521973</name>
</gene>
<dbReference type="AlphaFoldDB" id="A0A1S4EQS8"/>
<dbReference type="Proteomes" id="UP000079169">
    <property type="component" value="Unplaced"/>
</dbReference>
<evidence type="ECO:0000256" key="1">
    <source>
        <dbReference type="SAM" id="MobiDB-lite"/>
    </source>
</evidence>
<dbReference type="GeneID" id="103521973"/>
<dbReference type="RefSeq" id="XP_017304412.2">
    <property type="nucleotide sequence ID" value="XM_017448923.2"/>
</dbReference>
<evidence type="ECO:0000313" key="3">
    <source>
        <dbReference type="RefSeq" id="XP_017304412.2"/>
    </source>
</evidence>
<proteinExistence type="predicted"/>